<name>A0AAD7ZEW4_DIPPU</name>
<reference evidence="1" key="1">
    <citation type="journal article" date="2023" name="IScience">
        <title>Live-bearing cockroach genome reveals convergent evolutionary mechanisms linked to viviparity in insects and beyond.</title>
        <authorList>
            <person name="Fouks B."/>
            <person name="Harrison M.C."/>
            <person name="Mikhailova A.A."/>
            <person name="Marchal E."/>
            <person name="English S."/>
            <person name="Carruthers M."/>
            <person name="Jennings E.C."/>
            <person name="Chiamaka E.L."/>
            <person name="Frigard R.A."/>
            <person name="Pippel M."/>
            <person name="Attardo G.M."/>
            <person name="Benoit J.B."/>
            <person name="Bornberg-Bauer E."/>
            <person name="Tobe S.S."/>
        </authorList>
    </citation>
    <scope>NUCLEOTIDE SEQUENCE</scope>
    <source>
        <strain evidence="1">Stay&amp;Tobe</strain>
    </source>
</reference>
<sequence length="55" mass="6013">GASRACAFICGDSKLGEFFCTMNVVLSFYLQPFASNKQLKLGPFERSTLMVATLC</sequence>
<proteinExistence type="predicted"/>
<accession>A0AAD7ZEW4</accession>
<feature type="non-terminal residue" evidence="1">
    <location>
        <position position="1"/>
    </location>
</feature>
<organism evidence="1 2">
    <name type="scientific">Diploptera punctata</name>
    <name type="common">Pacific beetle cockroach</name>
    <dbReference type="NCBI Taxonomy" id="6984"/>
    <lineage>
        <taxon>Eukaryota</taxon>
        <taxon>Metazoa</taxon>
        <taxon>Ecdysozoa</taxon>
        <taxon>Arthropoda</taxon>
        <taxon>Hexapoda</taxon>
        <taxon>Insecta</taxon>
        <taxon>Pterygota</taxon>
        <taxon>Neoptera</taxon>
        <taxon>Polyneoptera</taxon>
        <taxon>Dictyoptera</taxon>
        <taxon>Blattodea</taxon>
        <taxon>Blaberoidea</taxon>
        <taxon>Blaberidae</taxon>
        <taxon>Diplopterinae</taxon>
        <taxon>Diploptera</taxon>
    </lineage>
</organism>
<dbReference type="EMBL" id="JASPKZ010008866">
    <property type="protein sequence ID" value="KAJ9578663.1"/>
    <property type="molecule type" value="Genomic_DNA"/>
</dbReference>
<gene>
    <name evidence="1" type="ORF">L9F63_005153</name>
</gene>
<protein>
    <submittedName>
        <fullName evidence="1">Uncharacterized protein</fullName>
    </submittedName>
</protein>
<dbReference type="AlphaFoldDB" id="A0AAD7ZEW4"/>
<comment type="caution">
    <text evidence="1">The sequence shown here is derived from an EMBL/GenBank/DDBJ whole genome shotgun (WGS) entry which is preliminary data.</text>
</comment>
<feature type="non-terminal residue" evidence="1">
    <location>
        <position position="55"/>
    </location>
</feature>
<keyword evidence="2" id="KW-1185">Reference proteome</keyword>
<evidence type="ECO:0000313" key="2">
    <source>
        <dbReference type="Proteomes" id="UP001233999"/>
    </source>
</evidence>
<dbReference type="Proteomes" id="UP001233999">
    <property type="component" value="Unassembled WGS sequence"/>
</dbReference>
<evidence type="ECO:0000313" key="1">
    <source>
        <dbReference type="EMBL" id="KAJ9578663.1"/>
    </source>
</evidence>
<reference evidence="1" key="2">
    <citation type="submission" date="2023-05" db="EMBL/GenBank/DDBJ databases">
        <authorList>
            <person name="Fouks B."/>
        </authorList>
    </citation>
    <scope>NUCLEOTIDE SEQUENCE</scope>
    <source>
        <strain evidence="1">Stay&amp;Tobe</strain>
        <tissue evidence="1">Testes</tissue>
    </source>
</reference>